<keyword evidence="3 9" id="KW-0645">Protease</keyword>
<sequence>MAARWMIWGAGLSFLADQASKFLVVHWMGLDQRHRIDVLPPFLNFRYGENTGINFGLFGGGDEAARWILISLSVVICVALAVWVFRSQKASRGIQLSAGLVIGGALGNVADRLLYGYVLDFLNTSCCGIQNPFVFNVADIFIFGGAAGLIFFDGRSKKPA</sequence>
<evidence type="ECO:0000256" key="8">
    <source>
        <dbReference type="ARBA" id="ARBA00023136"/>
    </source>
</evidence>
<keyword evidence="2 9" id="KW-1003">Cell membrane</keyword>
<evidence type="ECO:0000256" key="6">
    <source>
        <dbReference type="ARBA" id="ARBA00022801"/>
    </source>
</evidence>
<comment type="function">
    <text evidence="9">This protein specifically catalyzes the removal of signal peptides from prolipoproteins.</text>
</comment>
<protein>
    <recommendedName>
        <fullName evidence="9">Lipoprotein signal peptidase</fullName>
        <ecNumber evidence="9">3.4.23.36</ecNumber>
    </recommendedName>
    <alternativeName>
        <fullName evidence="9">Prolipoprotein signal peptidase</fullName>
    </alternativeName>
    <alternativeName>
        <fullName evidence="9">Signal peptidase II</fullName>
        <shortName evidence="9">SPase II</shortName>
    </alternativeName>
</protein>
<feature type="active site" evidence="9">
    <location>
        <position position="139"/>
    </location>
</feature>
<dbReference type="NCBIfam" id="TIGR00077">
    <property type="entry name" value="lspA"/>
    <property type="match status" value="1"/>
</dbReference>
<evidence type="ECO:0000256" key="3">
    <source>
        <dbReference type="ARBA" id="ARBA00022670"/>
    </source>
</evidence>
<keyword evidence="4 9" id="KW-0812">Transmembrane</keyword>
<feature type="transmembrane region" description="Helical" evidence="9">
    <location>
        <begin position="97"/>
        <end position="118"/>
    </location>
</feature>
<keyword evidence="7 9" id="KW-1133">Transmembrane helix</keyword>
<comment type="subcellular location">
    <subcellularLocation>
        <location evidence="9">Cell membrane</location>
        <topology evidence="9">Multi-pass membrane protein</topology>
    </subcellularLocation>
</comment>
<proteinExistence type="inferred from homology"/>
<dbReference type="InterPro" id="IPR001872">
    <property type="entry name" value="Peptidase_A8"/>
</dbReference>
<accession>A0ABS7NFL8</accession>
<feature type="transmembrane region" description="Helical" evidence="9">
    <location>
        <begin position="64"/>
        <end position="85"/>
    </location>
</feature>
<dbReference type="EC" id="3.4.23.36" evidence="9"/>
<keyword evidence="6 9" id="KW-0378">Hydrolase</keyword>
<evidence type="ECO:0000313" key="11">
    <source>
        <dbReference type="EMBL" id="MBY6140011.1"/>
    </source>
</evidence>
<keyword evidence="12" id="KW-1185">Reference proteome</keyword>
<evidence type="ECO:0000256" key="1">
    <source>
        <dbReference type="ARBA" id="ARBA00006139"/>
    </source>
</evidence>
<comment type="catalytic activity">
    <reaction evidence="9">
        <text>Release of signal peptides from bacterial membrane prolipoproteins. Hydrolyzes -Xaa-Yaa-Zaa-|-(S,diacylglyceryl)Cys-, in which Xaa is hydrophobic (preferably Leu), and Yaa (Ala or Ser) and Zaa (Gly or Ala) have small, neutral side chains.</text>
        <dbReference type="EC" id="3.4.23.36"/>
    </reaction>
</comment>
<dbReference type="RefSeq" id="WP_222504241.1">
    <property type="nucleotide sequence ID" value="NZ_JAHVJA010000004.1"/>
</dbReference>
<dbReference type="Pfam" id="PF01252">
    <property type="entry name" value="Peptidase_A8"/>
    <property type="match status" value="1"/>
</dbReference>
<dbReference type="Proteomes" id="UP000766629">
    <property type="component" value="Unassembled WGS sequence"/>
</dbReference>
<keyword evidence="5 9" id="KW-0064">Aspartyl protease</keyword>
<organism evidence="11 12">
    <name type="scientific">Leisingera daeponensis</name>
    <dbReference type="NCBI Taxonomy" id="405746"/>
    <lineage>
        <taxon>Bacteria</taxon>
        <taxon>Pseudomonadati</taxon>
        <taxon>Pseudomonadota</taxon>
        <taxon>Alphaproteobacteria</taxon>
        <taxon>Rhodobacterales</taxon>
        <taxon>Roseobacteraceae</taxon>
        <taxon>Leisingera</taxon>
    </lineage>
</organism>
<dbReference type="HAMAP" id="MF_00161">
    <property type="entry name" value="LspA"/>
    <property type="match status" value="1"/>
</dbReference>
<gene>
    <name evidence="9 11" type="primary">lspA</name>
    <name evidence="11" type="ORF">KUV26_11235</name>
</gene>
<dbReference type="GO" id="GO:0004190">
    <property type="term" value="F:aspartic-type endopeptidase activity"/>
    <property type="evidence" value="ECO:0007669"/>
    <property type="project" value="UniProtKB-EC"/>
</dbReference>
<evidence type="ECO:0000256" key="4">
    <source>
        <dbReference type="ARBA" id="ARBA00022692"/>
    </source>
</evidence>
<reference evidence="11 12" key="1">
    <citation type="submission" date="2021-06" db="EMBL/GenBank/DDBJ databases">
        <title>50 bacteria genomes isolated from Dapeng, Shenzhen, China.</title>
        <authorList>
            <person name="Zheng W."/>
            <person name="Yu S."/>
            <person name="Huang Y."/>
        </authorList>
    </citation>
    <scope>NUCLEOTIDE SEQUENCE [LARGE SCALE GENOMIC DNA]</scope>
    <source>
        <strain evidence="11 12">DP1N14-2</strain>
    </source>
</reference>
<comment type="caution">
    <text evidence="11">The sequence shown here is derived from an EMBL/GenBank/DDBJ whole genome shotgun (WGS) entry which is preliminary data.</text>
</comment>
<evidence type="ECO:0000256" key="2">
    <source>
        <dbReference type="ARBA" id="ARBA00022475"/>
    </source>
</evidence>
<keyword evidence="8 9" id="KW-0472">Membrane</keyword>
<dbReference type="EMBL" id="JAHVJA010000004">
    <property type="protein sequence ID" value="MBY6140011.1"/>
    <property type="molecule type" value="Genomic_DNA"/>
</dbReference>
<comment type="pathway">
    <text evidence="9">Protein modification; lipoprotein biosynthesis (signal peptide cleavage).</text>
</comment>
<evidence type="ECO:0000256" key="9">
    <source>
        <dbReference type="HAMAP-Rule" id="MF_00161"/>
    </source>
</evidence>
<dbReference type="PANTHER" id="PTHR33695:SF1">
    <property type="entry name" value="LIPOPROTEIN SIGNAL PEPTIDASE"/>
    <property type="match status" value="1"/>
</dbReference>
<evidence type="ECO:0000256" key="7">
    <source>
        <dbReference type="ARBA" id="ARBA00022989"/>
    </source>
</evidence>
<comment type="caution">
    <text evidence="9">Lacks conserved residue(s) required for the propagation of feature annotation.</text>
</comment>
<evidence type="ECO:0000313" key="12">
    <source>
        <dbReference type="Proteomes" id="UP000766629"/>
    </source>
</evidence>
<feature type="active site" evidence="9">
    <location>
        <position position="120"/>
    </location>
</feature>
<comment type="similarity">
    <text evidence="1 9 10">Belongs to the peptidase A8 family.</text>
</comment>
<feature type="transmembrane region" description="Helical" evidence="9">
    <location>
        <begin position="133"/>
        <end position="152"/>
    </location>
</feature>
<dbReference type="PRINTS" id="PR00781">
    <property type="entry name" value="LIPOSIGPTASE"/>
</dbReference>
<name>A0ABS7NFL8_9RHOB</name>
<evidence type="ECO:0000256" key="10">
    <source>
        <dbReference type="RuleBase" id="RU004181"/>
    </source>
</evidence>
<evidence type="ECO:0000256" key="5">
    <source>
        <dbReference type="ARBA" id="ARBA00022750"/>
    </source>
</evidence>
<dbReference type="PANTHER" id="PTHR33695">
    <property type="entry name" value="LIPOPROTEIN SIGNAL PEPTIDASE"/>
    <property type="match status" value="1"/>
</dbReference>